<dbReference type="Proteomes" id="UP001627154">
    <property type="component" value="Unassembled WGS sequence"/>
</dbReference>
<feature type="region of interest" description="Disordered" evidence="1">
    <location>
        <begin position="24"/>
        <end position="71"/>
    </location>
</feature>
<organism evidence="2 3">
    <name type="scientific">Trichogramma kaykai</name>
    <dbReference type="NCBI Taxonomy" id="54128"/>
    <lineage>
        <taxon>Eukaryota</taxon>
        <taxon>Metazoa</taxon>
        <taxon>Ecdysozoa</taxon>
        <taxon>Arthropoda</taxon>
        <taxon>Hexapoda</taxon>
        <taxon>Insecta</taxon>
        <taxon>Pterygota</taxon>
        <taxon>Neoptera</taxon>
        <taxon>Endopterygota</taxon>
        <taxon>Hymenoptera</taxon>
        <taxon>Apocrita</taxon>
        <taxon>Proctotrupomorpha</taxon>
        <taxon>Chalcidoidea</taxon>
        <taxon>Trichogrammatidae</taxon>
        <taxon>Trichogramma</taxon>
    </lineage>
</organism>
<name>A0ABD2W3F6_9HYME</name>
<protein>
    <submittedName>
        <fullName evidence="2">Uncharacterized protein</fullName>
    </submittedName>
</protein>
<accession>A0ABD2W3F6</accession>
<reference evidence="2 3" key="1">
    <citation type="journal article" date="2024" name="bioRxiv">
        <title>A reference genome for Trichogramma kaykai: A tiny desert-dwelling parasitoid wasp with competing sex-ratio distorters.</title>
        <authorList>
            <person name="Culotta J."/>
            <person name="Lindsey A.R."/>
        </authorList>
    </citation>
    <scope>NUCLEOTIDE SEQUENCE [LARGE SCALE GENOMIC DNA]</scope>
    <source>
        <strain evidence="2 3">KSX58</strain>
    </source>
</reference>
<proteinExistence type="predicted"/>
<evidence type="ECO:0000256" key="1">
    <source>
        <dbReference type="SAM" id="MobiDB-lite"/>
    </source>
</evidence>
<keyword evidence="3" id="KW-1185">Reference proteome</keyword>
<dbReference type="AlphaFoldDB" id="A0ABD2W3F6"/>
<dbReference type="EMBL" id="JBJJXI010000137">
    <property type="protein sequence ID" value="KAL3387394.1"/>
    <property type="molecule type" value="Genomic_DNA"/>
</dbReference>
<evidence type="ECO:0000313" key="2">
    <source>
        <dbReference type="EMBL" id="KAL3387394.1"/>
    </source>
</evidence>
<gene>
    <name evidence="2" type="ORF">TKK_017331</name>
</gene>
<evidence type="ECO:0000313" key="3">
    <source>
        <dbReference type="Proteomes" id="UP001627154"/>
    </source>
</evidence>
<comment type="caution">
    <text evidence="2">The sequence shown here is derived from an EMBL/GenBank/DDBJ whole genome shotgun (WGS) entry which is preliminary data.</text>
</comment>
<sequence>MKTFGETFDKRSWSVRAATYCARPAADERDRPAAKVRRRVRSAASPTSRKRASACSEPDCDHYTDSSSKSFGCRKDRARCRYLSIELESREKAYDDARGESRLFHSRDVTARRGCARPSDKLRRARRYYSLVRGAFPQPSTRCATSKSGL</sequence>